<dbReference type="HOGENOM" id="CLU_114601_4_0_6"/>
<dbReference type="Proteomes" id="UP000000238">
    <property type="component" value="Chromosome"/>
</dbReference>
<evidence type="ECO:0000313" key="5">
    <source>
        <dbReference type="Proteomes" id="UP000000238"/>
    </source>
</evidence>
<keyword evidence="5" id="KW-1185">Reference proteome</keyword>
<proteinExistence type="inferred from homology"/>
<dbReference type="PANTHER" id="PTHR33359">
    <property type="entry name" value="MOLYBDOPTERIN SYNTHASE SULFUR CARRIER SUBUNIT"/>
    <property type="match status" value="1"/>
</dbReference>
<dbReference type="NCBIfam" id="TIGR01682">
    <property type="entry name" value="moaD"/>
    <property type="match status" value="1"/>
</dbReference>
<dbReference type="SUPFAM" id="SSF54285">
    <property type="entry name" value="MoaD/ThiS"/>
    <property type="match status" value="1"/>
</dbReference>
<dbReference type="GO" id="GO:0000166">
    <property type="term" value="F:nucleotide binding"/>
    <property type="evidence" value="ECO:0007669"/>
    <property type="project" value="UniProtKB-KW"/>
</dbReference>
<name>Q2SA05_HAHCH</name>
<evidence type="ECO:0000256" key="1">
    <source>
        <dbReference type="ARBA" id="ARBA00022741"/>
    </source>
</evidence>
<dbReference type="eggNOG" id="COG1977">
    <property type="taxonomic scope" value="Bacteria"/>
</dbReference>
<dbReference type="GO" id="GO:1990133">
    <property type="term" value="C:molybdopterin adenylyltransferase complex"/>
    <property type="evidence" value="ECO:0007669"/>
    <property type="project" value="TreeGrafter"/>
</dbReference>
<dbReference type="OrthoDB" id="9801945at2"/>
<dbReference type="InterPro" id="IPR003749">
    <property type="entry name" value="ThiS/MoaD-like"/>
</dbReference>
<dbReference type="InterPro" id="IPR044672">
    <property type="entry name" value="MOCS2A"/>
</dbReference>
<dbReference type="CDD" id="cd00754">
    <property type="entry name" value="Ubl_MoaD"/>
    <property type="match status" value="1"/>
</dbReference>
<gene>
    <name evidence="4" type="ordered locus">HCH_05869</name>
</gene>
<dbReference type="AlphaFoldDB" id="Q2SA05"/>
<keyword evidence="1" id="KW-0547">Nucleotide-binding</keyword>
<dbReference type="EMBL" id="CP000155">
    <property type="protein sequence ID" value="ABC32519.1"/>
    <property type="molecule type" value="Genomic_DNA"/>
</dbReference>
<dbReference type="RefSeq" id="WP_011399578.1">
    <property type="nucleotide sequence ID" value="NC_007645.1"/>
</dbReference>
<dbReference type="GO" id="GO:0006777">
    <property type="term" value="P:Mo-molybdopterin cofactor biosynthetic process"/>
    <property type="evidence" value="ECO:0007669"/>
    <property type="project" value="InterPro"/>
</dbReference>
<dbReference type="UniPathway" id="UPA00344"/>
<dbReference type="Pfam" id="PF02597">
    <property type="entry name" value="ThiS"/>
    <property type="match status" value="1"/>
</dbReference>
<dbReference type="STRING" id="349521.HCH_05869"/>
<dbReference type="InterPro" id="IPR016155">
    <property type="entry name" value="Mopterin_synth/thiamin_S_b"/>
</dbReference>
<dbReference type="InterPro" id="IPR012675">
    <property type="entry name" value="Beta-grasp_dom_sf"/>
</dbReference>
<sequence>MIKVLFFAKLREQVGCTEMELPALGAESSVAALLDAVIAELPSAESALKQGNVLAAINQEMAPLTATVVDGDEVAFFPPVTGG</sequence>
<comment type="similarity">
    <text evidence="2">Belongs to the MoaD family.</text>
</comment>
<organism evidence="4 5">
    <name type="scientific">Hahella chejuensis (strain KCTC 2396)</name>
    <dbReference type="NCBI Taxonomy" id="349521"/>
    <lineage>
        <taxon>Bacteria</taxon>
        <taxon>Pseudomonadati</taxon>
        <taxon>Pseudomonadota</taxon>
        <taxon>Gammaproteobacteria</taxon>
        <taxon>Oceanospirillales</taxon>
        <taxon>Hahellaceae</taxon>
        <taxon>Hahella</taxon>
    </lineage>
</organism>
<dbReference type="PANTHER" id="PTHR33359:SF1">
    <property type="entry name" value="MOLYBDOPTERIN SYNTHASE SULFUR CARRIER SUBUNIT"/>
    <property type="match status" value="1"/>
</dbReference>
<accession>Q2SA05</accession>
<protein>
    <recommendedName>
        <fullName evidence="3">Molybdopterin synthase sulfur carrier subunit</fullName>
    </recommendedName>
</protein>
<reference evidence="4 5" key="1">
    <citation type="journal article" date="2005" name="Nucleic Acids Res.">
        <title>Genomic blueprint of Hahella chejuensis, a marine microbe producing an algicidal agent.</title>
        <authorList>
            <person name="Jeong H."/>
            <person name="Yim J.H."/>
            <person name="Lee C."/>
            <person name="Choi S.-H."/>
            <person name="Park Y.K."/>
            <person name="Yoon S.H."/>
            <person name="Hur C.-G."/>
            <person name="Kang H.-Y."/>
            <person name="Kim D."/>
            <person name="Lee H.H."/>
            <person name="Park K.H."/>
            <person name="Park S.-H."/>
            <person name="Park H.-S."/>
            <person name="Lee H.K."/>
            <person name="Oh T.K."/>
            <person name="Kim J.F."/>
        </authorList>
    </citation>
    <scope>NUCLEOTIDE SEQUENCE [LARGE SCALE GENOMIC DNA]</scope>
    <source>
        <strain evidence="4 5">KCTC 2396</strain>
    </source>
</reference>
<evidence type="ECO:0000313" key="4">
    <source>
        <dbReference type="EMBL" id="ABC32519.1"/>
    </source>
</evidence>
<dbReference type="Gene3D" id="3.10.20.30">
    <property type="match status" value="1"/>
</dbReference>
<dbReference type="KEGG" id="hch:HCH_05869"/>
<evidence type="ECO:0000256" key="3">
    <source>
        <dbReference type="ARBA" id="ARBA00024247"/>
    </source>
</evidence>
<evidence type="ECO:0000256" key="2">
    <source>
        <dbReference type="ARBA" id="ARBA00024200"/>
    </source>
</evidence>